<dbReference type="Proteomes" id="UP000193964">
    <property type="component" value="Unassembled WGS sequence"/>
</dbReference>
<keyword evidence="2" id="KW-0732">Signal</keyword>
<protein>
    <recommendedName>
        <fullName evidence="5">Lipoprotein</fullName>
    </recommendedName>
</protein>
<feature type="signal peptide" evidence="2">
    <location>
        <begin position="1"/>
        <end position="18"/>
    </location>
</feature>
<sequence>MALAVLCWLVLAIGGCGAAQPDVIATDKDNGGRVQVRSGQLLDIVLADDYDETRCQWRKDHNSGRDIVDFRGQRYEWDRTPPAGRGNGTSTMRYLARQTGTARISLVESDNSDRVCRRFAVDVEVGPPSMLEGIASAGNYAFPYVAGALVVVVTLGLIGRLLYFAFRSTRE</sequence>
<comment type="caution">
    <text evidence="3">The sequence shown here is derived from an EMBL/GenBank/DDBJ whole genome shotgun (WGS) entry which is preliminary data.</text>
</comment>
<evidence type="ECO:0000256" key="1">
    <source>
        <dbReference type="SAM" id="Phobius"/>
    </source>
</evidence>
<dbReference type="EMBL" id="LQQA01000005">
    <property type="protein sequence ID" value="ORX18557.1"/>
    <property type="molecule type" value="Genomic_DNA"/>
</dbReference>
<proteinExistence type="predicted"/>
<organism evidence="3 4">
    <name type="scientific">Mycolicibacterium wolinskyi</name>
    <dbReference type="NCBI Taxonomy" id="59750"/>
    <lineage>
        <taxon>Bacteria</taxon>
        <taxon>Bacillati</taxon>
        <taxon>Actinomycetota</taxon>
        <taxon>Actinomycetes</taxon>
        <taxon>Mycobacteriales</taxon>
        <taxon>Mycobacteriaceae</taxon>
        <taxon>Mycolicibacterium</taxon>
    </lineage>
</organism>
<evidence type="ECO:0000313" key="4">
    <source>
        <dbReference type="Proteomes" id="UP000193964"/>
    </source>
</evidence>
<accession>A0A1X2FJJ1</accession>
<keyword evidence="1" id="KW-1133">Transmembrane helix</keyword>
<name>A0A1X2FJJ1_9MYCO</name>
<keyword evidence="1" id="KW-0472">Membrane</keyword>
<keyword evidence="1" id="KW-0812">Transmembrane</keyword>
<dbReference type="AlphaFoldDB" id="A0A1X2FJJ1"/>
<evidence type="ECO:0000313" key="3">
    <source>
        <dbReference type="EMBL" id="ORX18557.1"/>
    </source>
</evidence>
<evidence type="ECO:0008006" key="5">
    <source>
        <dbReference type="Google" id="ProtNLM"/>
    </source>
</evidence>
<reference evidence="3 4" key="1">
    <citation type="submission" date="2016-01" db="EMBL/GenBank/DDBJ databases">
        <title>The new phylogeny of the genus Mycobacterium.</title>
        <authorList>
            <person name="Tarcisio F."/>
            <person name="Conor M."/>
            <person name="Antonella G."/>
            <person name="Elisabetta G."/>
            <person name="Giulia F.S."/>
            <person name="Sara T."/>
            <person name="Anna F."/>
            <person name="Clotilde B."/>
            <person name="Roberto B."/>
            <person name="Veronica D.S."/>
            <person name="Fabio R."/>
            <person name="Monica P."/>
            <person name="Olivier J."/>
            <person name="Enrico T."/>
            <person name="Nicola S."/>
        </authorList>
    </citation>
    <scope>NUCLEOTIDE SEQUENCE [LARGE SCALE GENOMIC DNA]</scope>
    <source>
        <strain evidence="3 4">ATCC 700010</strain>
    </source>
</reference>
<feature type="transmembrane region" description="Helical" evidence="1">
    <location>
        <begin position="141"/>
        <end position="166"/>
    </location>
</feature>
<evidence type="ECO:0000256" key="2">
    <source>
        <dbReference type="SAM" id="SignalP"/>
    </source>
</evidence>
<feature type="chain" id="PRO_5039410704" description="Lipoprotein" evidence="2">
    <location>
        <begin position="19"/>
        <end position="171"/>
    </location>
</feature>
<gene>
    <name evidence="3" type="ORF">AWC31_14775</name>
</gene>